<comment type="pathway">
    <text evidence="2 10 12">Cofactor biosynthesis; thiamine diphosphate biosynthesis; thiamine phosphate from 4-amino-2-methyl-5-diphosphomethylpyrimidine and 4-methyl-5-(2-phosphoethyl)-thiazole: step 1/1.</text>
</comment>
<evidence type="ECO:0000256" key="12">
    <source>
        <dbReference type="RuleBase" id="RU004253"/>
    </source>
</evidence>
<feature type="binding site" evidence="10">
    <location>
        <position position="92"/>
    </location>
    <ligand>
        <name>Mg(2+)</name>
        <dbReference type="ChEBI" id="CHEBI:18420"/>
    </ligand>
</feature>
<evidence type="ECO:0000256" key="1">
    <source>
        <dbReference type="ARBA" id="ARBA00003814"/>
    </source>
</evidence>
<evidence type="ECO:0000313" key="16">
    <source>
        <dbReference type="Proteomes" id="UP001597046"/>
    </source>
</evidence>
<comment type="catalytic activity">
    <reaction evidence="7 10 11">
        <text>4-methyl-5-(2-phosphooxyethyl)-thiazole + 4-amino-2-methyl-5-(diphosphooxymethyl)pyrimidine + H(+) = thiamine phosphate + diphosphate</text>
        <dbReference type="Rhea" id="RHEA:22328"/>
        <dbReference type="ChEBI" id="CHEBI:15378"/>
        <dbReference type="ChEBI" id="CHEBI:33019"/>
        <dbReference type="ChEBI" id="CHEBI:37575"/>
        <dbReference type="ChEBI" id="CHEBI:57841"/>
        <dbReference type="ChEBI" id="CHEBI:58296"/>
        <dbReference type="EC" id="2.5.1.3"/>
    </reaction>
</comment>
<keyword evidence="4 10" id="KW-0479">Metal-binding</keyword>
<name>A0ABW3N038_9MICO</name>
<reference evidence="16" key="1">
    <citation type="journal article" date="2019" name="Int. J. Syst. Evol. Microbiol.">
        <title>The Global Catalogue of Microorganisms (GCM) 10K type strain sequencing project: providing services to taxonomists for standard genome sequencing and annotation.</title>
        <authorList>
            <consortium name="The Broad Institute Genomics Platform"/>
            <consortium name="The Broad Institute Genome Sequencing Center for Infectious Disease"/>
            <person name="Wu L."/>
            <person name="Ma J."/>
        </authorList>
    </citation>
    <scope>NUCLEOTIDE SEQUENCE [LARGE SCALE GENOMIC DNA]</scope>
    <source>
        <strain evidence="16">CCUG 57508</strain>
    </source>
</reference>
<dbReference type="NCBIfam" id="TIGR00693">
    <property type="entry name" value="thiE"/>
    <property type="match status" value="1"/>
</dbReference>
<organism evidence="15 16">
    <name type="scientific">Terrabacter terrigena</name>
    <dbReference type="NCBI Taxonomy" id="574718"/>
    <lineage>
        <taxon>Bacteria</taxon>
        <taxon>Bacillati</taxon>
        <taxon>Actinomycetota</taxon>
        <taxon>Actinomycetes</taxon>
        <taxon>Micrococcales</taxon>
        <taxon>Intrasporangiaceae</taxon>
        <taxon>Terrabacter</taxon>
    </lineage>
</organism>
<feature type="binding site" evidence="10">
    <location>
        <begin position="40"/>
        <end position="44"/>
    </location>
    <ligand>
        <name>4-amino-2-methyl-5-(diphosphooxymethyl)pyrimidine</name>
        <dbReference type="ChEBI" id="CHEBI:57841"/>
    </ligand>
</feature>
<sequence length="235" mass="23239">MSRTSRGLVPALHVLTDTREGRDPLPDVRAAVSSGPCAVQVRAKDLSDRDHLALTLAVIAVARPAGCLVIVDDRVDVAVAADADGVHLGASDLPVDLVRTITPPEFVIGATARDALTAKAAEDLGASYLGVGPAYATTTKAGLPEPLGPEGVALVVAATSLPVIAVGGVTAAHVPALRAAGVHGVAVVTAVSEATHPTAAAAALAAALGCPPTPPTPPAAPGAPRSESRTTSTRA</sequence>
<evidence type="ECO:0000256" key="4">
    <source>
        <dbReference type="ARBA" id="ARBA00022723"/>
    </source>
</evidence>
<dbReference type="Gene3D" id="3.20.20.70">
    <property type="entry name" value="Aldolase class I"/>
    <property type="match status" value="1"/>
</dbReference>
<keyword evidence="6 10" id="KW-0784">Thiamine biosynthesis</keyword>
<comment type="cofactor">
    <cofactor evidence="10">
        <name>Mg(2+)</name>
        <dbReference type="ChEBI" id="CHEBI:18420"/>
    </cofactor>
    <text evidence="10">Binds 1 Mg(2+) ion per subunit.</text>
</comment>
<keyword evidence="3 10" id="KW-0808">Transferase</keyword>
<dbReference type="GO" id="GO:0004789">
    <property type="term" value="F:thiamine-phosphate diphosphorylase activity"/>
    <property type="evidence" value="ECO:0007669"/>
    <property type="project" value="UniProtKB-EC"/>
</dbReference>
<evidence type="ECO:0000256" key="3">
    <source>
        <dbReference type="ARBA" id="ARBA00022679"/>
    </source>
</evidence>
<dbReference type="RefSeq" id="WP_386053556.1">
    <property type="nucleotide sequence ID" value="NZ_JBHTKH010000009.1"/>
</dbReference>
<comment type="catalytic activity">
    <reaction evidence="8 10 11">
        <text>2-(2-carboxy-4-methylthiazol-5-yl)ethyl phosphate + 4-amino-2-methyl-5-(diphosphooxymethyl)pyrimidine + 2 H(+) = thiamine phosphate + CO2 + diphosphate</text>
        <dbReference type="Rhea" id="RHEA:47848"/>
        <dbReference type="ChEBI" id="CHEBI:15378"/>
        <dbReference type="ChEBI" id="CHEBI:16526"/>
        <dbReference type="ChEBI" id="CHEBI:33019"/>
        <dbReference type="ChEBI" id="CHEBI:37575"/>
        <dbReference type="ChEBI" id="CHEBI:57841"/>
        <dbReference type="ChEBI" id="CHEBI:62890"/>
        <dbReference type="EC" id="2.5.1.3"/>
    </reaction>
</comment>
<evidence type="ECO:0000256" key="7">
    <source>
        <dbReference type="ARBA" id="ARBA00047334"/>
    </source>
</evidence>
<feature type="binding site" evidence="10">
    <location>
        <position position="72"/>
    </location>
    <ligand>
        <name>4-amino-2-methyl-5-(diphosphooxymethyl)pyrimidine</name>
        <dbReference type="ChEBI" id="CHEBI:57841"/>
    </ligand>
</feature>
<dbReference type="InterPro" id="IPR013785">
    <property type="entry name" value="Aldolase_TIM"/>
</dbReference>
<dbReference type="Proteomes" id="UP001597046">
    <property type="component" value="Unassembled WGS sequence"/>
</dbReference>
<evidence type="ECO:0000313" key="15">
    <source>
        <dbReference type="EMBL" id="MFD1055522.1"/>
    </source>
</evidence>
<comment type="similarity">
    <text evidence="10 11">Belongs to the thiamine-phosphate synthase family.</text>
</comment>
<dbReference type="InterPro" id="IPR034291">
    <property type="entry name" value="TMP_synthase"/>
</dbReference>
<feature type="domain" description="Thiamine phosphate synthase/TenI" evidence="14">
    <location>
        <begin position="14"/>
        <end position="191"/>
    </location>
</feature>
<dbReference type="CDD" id="cd00564">
    <property type="entry name" value="TMP_TenI"/>
    <property type="match status" value="1"/>
</dbReference>
<comment type="caution">
    <text evidence="15">The sequence shown here is derived from an EMBL/GenBank/DDBJ whole genome shotgun (WGS) entry which is preliminary data.</text>
</comment>
<proteinExistence type="inferred from homology"/>
<feature type="compositionally biased region" description="Pro residues" evidence="13">
    <location>
        <begin position="211"/>
        <end position="221"/>
    </location>
</feature>
<feature type="binding site" evidence="10">
    <location>
        <position position="140"/>
    </location>
    <ligand>
        <name>4-amino-2-methyl-5-(diphosphooxymethyl)pyrimidine</name>
        <dbReference type="ChEBI" id="CHEBI:57841"/>
    </ligand>
</feature>
<dbReference type="PANTHER" id="PTHR20857:SF15">
    <property type="entry name" value="THIAMINE-PHOSPHATE SYNTHASE"/>
    <property type="match status" value="1"/>
</dbReference>
<evidence type="ECO:0000256" key="2">
    <source>
        <dbReference type="ARBA" id="ARBA00005165"/>
    </source>
</evidence>
<feature type="binding site" evidence="10">
    <location>
        <position position="73"/>
    </location>
    <ligand>
        <name>Mg(2+)</name>
        <dbReference type="ChEBI" id="CHEBI:18420"/>
    </ligand>
</feature>
<feature type="binding site" evidence="10">
    <location>
        <position position="111"/>
    </location>
    <ligand>
        <name>4-amino-2-methyl-5-(diphosphooxymethyl)pyrimidine</name>
        <dbReference type="ChEBI" id="CHEBI:57841"/>
    </ligand>
</feature>
<dbReference type="InterPro" id="IPR036206">
    <property type="entry name" value="ThiamineP_synth_sf"/>
</dbReference>
<dbReference type="InterPro" id="IPR022998">
    <property type="entry name" value="ThiamineP_synth_TenI"/>
</dbReference>
<evidence type="ECO:0000256" key="10">
    <source>
        <dbReference type="HAMAP-Rule" id="MF_00097"/>
    </source>
</evidence>
<protein>
    <recommendedName>
        <fullName evidence="10">Thiamine-phosphate synthase</fullName>
        <shortName evidence="10">TP synthase</shortName>
        <shortName evidence="10">TPS</shortName>
        <ecNumber evidence="10">2.5.1.3</ecNumber>
    </recommendedName>
    <alternativeName>
        <fullName evidence="10">Thiamine-phosphate pyrophosphorylase</fullName>
        <shortName evidence="10">TMP pyrophosphorylase</shortName>
        <shortName evidence="10">TMP-PPase</shortName>
    </alternativeName>
</protein>
<feature type="binding site" evidence="10">
    <location>
        <begin position="137"/>
        <end position="139"/>
    </location>
    <ligand>
        <name>2-[(2R,5Z)-2-carboxy-4-methylthiazol-5(2H)-ylidene]ethyl phosphate</name>
        <dbReference type="ChEBI" id="CHEBI:62899"/>
    </ligand>
</feature>
<feature type="binding site" evidence="10">
    <location>
        <begin position="188"/>
        <end position="189"/>
    </location>
    <ligand>
        <name>2-[(2R,5Z)-2-carboxy-4-methylthiazol-5(2H)-ylidene]ethyl phosphate</name>
        <dbReference type="ChEBI" id="CHEBI:62899"/>
    </ligand>
</feature>
<comment type="function">
    <text evidence="1 10">Condenses 4-methyl-5-(beta-hydroxyethyl)thiazole monophosphate (THZ-P) and 2-methyl-4-amino-5-hydroxymethyl pyrimidine pyrophosphate (HMP-PP) to form thiamine monophosphate (TMP).</text>
</comment>
<comment type="catalytic activity">
    <reaction evidence="9 10 11">
        <text>2-[(2R,5Z)-2-carboxy-4-methylthiazol-5(2H)-ylidene]ethyl phosphate + 4-amino-2-methyl-5-(diphosphooxymethyl)pyrimidine + 2 H(+) = thiamine phosphate + CO2 + diphosphate</text>
        <dbReference type="Rhea" id="RHEA:47844"/>
        <dbReference type="ChEBI" id="CHEBI:15378"/>
        <dbReference type="ChEBI" id="CHEBI:16526"/>
        <dbReference type="ChEBI" id="CHEBI:33019"/>
        <dbReference type="ChEBI" id="CHEBI:37575"/>
        <dbReference type="ChEBI" id="CHEBI:57841"/>
        <dbReference type="ChEBI" id="CHEBI:62899"/>
        <dbReference type="EC" id="2.5.1.3"/>
    </reaction>
</comment>
<evidence type="ECO:0000259" key="14">
    <source>
        <dbReference type="Pfam" id="PF02581"/>
    </source>
</evidence>
<dbReference type="SUPFAM" id="SSF51391">
    <property type="entry name" value="Thiamin phosphate synthase"/>
    <property type="match status" value="1"/>
</dbReference>
<evidence type="ECO:0000256" key="11">
    <source>
        <dbReference type="RuleBase" id="RU003826"/>
    </source>
</evidence>
<dbReference type="HAMAP" id="MF_00097">
    <property type="entry name" value="TMP_synthase"/>
    <property type="match status" value="1"/>
</dbReference>
<dbReference type="EC" id="2.5.1.3" evidence="10"/>
<gene>
    <name evidence="10 15" type="primary">thiE</name>
    <name evidence="15" type="ORF">ACFQ2V_14495</name>
</gene>
<keyword evidence="16" id="KW-1185">Reference proteome</keyword>
<evidence type="ECO:0000256" key="8">
    <source>
        <dbReference type="ARBA" id="ARBA00047851"/>
    </source>
</evidence>
<evidence type="ECO:0000256" key="13">
    <source>
        <dbReference type="SAM" id="MobiDB-lite"/>
    </source>
</evidence>
<evidence type="ECO:0000256" key="9">
    <source>
        <dbReference type="ARBA" id="ARBA00047883"/>
    </source>
</evidence>
<evidence type="ECO:0000256" key="6">
    <source>
        <dbReference type="ARBA" id="ARBA00022977"/>
    </source>
</evidence>
<feature type="binding site" evidence="10">
    <location>
        <position position="168"/>
    </location>
    <ligand>
        <name>2-[(2R,5Z)-2-carboxy-4-methylthiazol-5(2H)-ylidene]ethyl phosphate</name>
        <dbReference type="ChEBI" id="CHEBI:62899"/>
    </ligand>
</feature>
<keyword evidence="5 10" id="KW-0460">Magnesium</keyword>
<accession>A0ABW3N038</accession>
<dbReference type="EMBL" id="JBHTKH010000009">
    <property type="protein sequence ID" value="MFD1055522.1"/>
    <property type="molecule type" value="Genomic_DNA"/>
</dbReference>
<feature type="region of interest" description="Disordered" evidence="13">
    <location>
        <begin position="209"/>
        <end position="235"/>
    </location>
</feature>
<dbReference type="Pfam" id="PF02581">
    <property type="entry name" value="TMP-TENI"/>
    <property type="match status" value="1"/>
</dbReference>
<dbReference type="PANTHER" id="PTHR20857">
    <property type="entry name" value="THIAMINE-PHOSPHATE PYROPHOSPHORYLASE"/>
    <property type="match status" value="1"/>
</dbReference>
<evidence type="ECO:0000256" key="5">
    <source>
        <dbReference type="ARBA" id="ARBA00022842"/>
    </source>
</evidence>